<proteinExistence type="inferred from homology"/>
<evidence type="ECO:0000256" key="10">
    <source>
        <dbReference type="SAM" id="Phobius"/>
    </source>
</evidence>
<keyword evidence="3" id="KW-0813">Transport</keyword>
<evidence type="ECO:0000256" key="4">
    <source>
        <dbReference type="ARBA" id="ARBA00022597"/>
    </source>
</evidence>
<evidence type="ECO:0000256" key="3">
    <source>
        <dbReference type="ARBA" id="ARBA00022448"/>
    </source>
</evidence>
<dbReference type="AlphaFoldDB" id="A0A8E0VJZ0"/>
<dbReference type="InterPro" id="IPR000849">
    <property type="entry name" value="Sugar_P_transporter"/>
</dbReference>
<comment type="similarity">
    <text evidence="2">Belongs to the major facilitator superfamily. Organophosphate:Pi antiporter (OPA) (TC 2.A.1.4) family.</text>
</comment>
<feature type="transmembrane region" description="Helical" evidence="10">
    <location>
        <begin position="161"/>
        <end position="184"/>
    </location>
</feature>
<accession>A0A8E0VJZ0</accession>
<evidence type="ECO:0000256" key="2">
    <source>
        <dbReference type="ARBA" id="ARBA00009598"/>
    </source>
</evidence>
<evidence type="ECO:0000259" key="11">
    <source>
        <dbReference type="PROSITE" id="PS50850"/>
    </source>
</evidence>
<evidence type="ECO:0000313" key="13">
    <source>
        <dbReference type="Proteomes" id="UP000728185"/>
    </source>
</evidence>
<comment type="caution">
    <text evidence="12">The sequence shown here is derived from an EMBL/GenBank/DDBJ whole genome shotgun (WGS) entry which is preliminary data.</text>
</comment>
<evidence type="ECO:0000256" key="9">
    <source>
        <dbReference type="ARBA" id="ARBA00042039"/>
    </source>
</evidence>
<keyword evidence="5 10" id="KW-0812">Transmembrane</keyword>
<dbReference type="PANTHER" id="PTHR43184:SF12">
    <property type="entry name" value="SUGAR PHOSPHATE EXCHANGER 3"/>
    <property type="match status" value="1"/>
</dbReference>
<keyword evidence="4" id="KW-0762">Sugar transport</keyword>
<comment type="subcellular location">
    <subcellularLocation>
        <location evidence="1">Membrane</location>
        <topology evidence="1">Multi-pass membrane protein</topology>
    </subcellularLocation>
</comment>
<feature type="domain" description="Major facilitator superfamily (MFS) profile" evidence="11">
    <location>
        <begin position="62"/>
        <end position="397"/>
    </location>
</feature>
<dbReference type="InterPro" id="IPR011701">
    <property type="entry name" value="MFS"/>
</dbReference>
<dbReference type="InterPro" id="IPR036259">
    <property type="entry name" value="MFS_trans_sf"/>
</dbReference>
<dbReference type="PROSITE" id="PS50850">
    <property type="entry name" value="MFS"/>
    <property type="match status" value="1"/>
</dbReference>
<evidence type="ECO:0000256" key="7">
    <source>
        <dbReference type="ARBA" id="ARBA00023136"/>
    </source>
</evidence>
<feature type="transmembrane region" description="Helical" evidence="10">
    <location>
        <begin position="315"/>
        <end position="336"/>
    </location>
</feature>
<feature type="transmembrane region" description="Helical" evidence="10">
    <location>
        <begin position="226"/>
        <end position="246"/>
    </location>
</feature>
<dbReference type="InterPro" id="IPR020846">
    <property type="entry name" value="MFS_dom"/>
</dbReference>
<dbReference type="OrthoDB" id="3639251at2759"/>
<feature type="transmembrane region" description="Helical" evidence="10">
    <location>
        <begin position="356"/>
        <end position="374"/>
    </location>
</feature>
<protein>
    <recommendedName>
        <fullName evidence="8">Sugar phosphate exchanger 3</fullName>
    </recommendedName>
    <alternativeName>
        <fullName evidence="9">Solute carrier family 37 member 3</fullName>
    </alternativeName>
</protein>
<gene>
    <name evidence="12" type="ORF">FBUS_01094</name>
</gene>
<evidence type="ECO:0000256" key="6">
    <source>
        <dbReference type="ARBA" id="ARBA00022989"/>
    </source>
</evidence>
<keyword evidence="13" id="KW-1185">Reference proteome</keyword>
<dbReference type="SUPFAM" id="SSF103473">
    <property type="entry name" value="MFS general substrate transporter"/>
    <property type="match status" value="1"/>
</dbReference>
<dbReference type="Proteomes" id="UP000728185">
    <property type="component" value="Unassembled WGS sequence"/>
</dbReference>
<organism evidence="12 13">
    <name type="scientific">Fasciolopsis buskii</name>
    <dbReference type="NCBI Taxonomy" id="27845"/>
    <lineage>
        <taxon>Eukaryota</taxon>
        <taxon>Metazoa</taxon>
        <taxon>Spiralia</taxon>
        <taxon>Lophotrochozoa</taxon>
        <taxon>Platyhelminthes</taxon>
        <taxon>Trematoda</taxon>
        <taxon>Digenea</taxon>
        <taxon>Plagiorchiida</taxon>
        <taxon>Echinostomata</taxon>
        <taxon>Echinostomatoidea</taxon>
        <taxon>Fasciolidae</taxon>
        <taxon>Fasciolopsis</taxon>
    </lineage>
</organism>
<reference evidence="12" key="1">
    <citation type="submission" date="2019-05" db="EMBL/GenBank/DDBJ databases">
        <title>Annotation for the trematode Fasciolopsis buski.</title>
        <authorList>
            <person name="Choi Y.-J."/>
        </authorList>
    </citation>
    <scope>NUCLEOTIDE SEQUENCE</scope>
    <source>
        <strain evidence="12">HT</strain>
        <tissue evidence="12">Whole worm</tissue>
    </source>
</reference>
<keyword evidence="6 10" id="KW-1133">Transmembrane helix</keyword>
<feature type="transmembrane region" description="Helical" evidence="10">
    <location>
        <begin position="133"/>
        <end position="155"/>
    </location>
</feature>
<dbReference type="Pfam" id="PF07690">
    <property type="entry name" value="MFS_1"/>
    <property type="match status" value="1"/>
</dbReference>
<evidence type="ECO:0000256" key="8">
    <source>
        <dbReference type="ARBA" id="ARBA00041091"/>
    </source>
</evidence>
<feature type="transmembrane region" description="Helical" evidence="10">
    <location>
        <begin position="196"/>
        <end position="220"/>
    </location>
</feature>
<name>A0A8E0VJZ0_9TREM</name>
<dbReference type="GO" id="GO:0022857">
    <property type="term" value="F:transmembrane transporter activity"/>
    <property type="evidence" value="ECO:0007669"/>
    <property type="project" value="InterPro"/>
</dbReference>
<dbReference type="PANTHER" id="PTHR43184">
    <property type="entry name" value="MAJOR FACILITATOR SUPERFAMILY TRANSPORTER 16, ISOFORM B"/>
    <property type="match status" value="1"/>
</dbReference>
<evidence type="ECO:0000256" key="5">
    <source>
        <dbReference type="ARBA" id="ARBA00022692"/>
    </source>
</evidence>
<sequence length="397" mass="44061">MIIPKCSRPSYFNAQFQPSAFTEPPPSRSYVQLIMIIYSPWGHKLLNRLCLRDSHSRNAVYILILTFLCYTCYHASRKPISIVKGVLHTAEYKQPTSNDFKKGWAPFGNFGREFYLIILNVSGYVAERTDLRVFLAVGMFTSGLMNVAFACAYYFNIHSYTYFMAVQVLSGIFQASGWPAVVTLMGNWWGKRRRGFIMGLWNAHTSIGNIFGSVIAGRFVQSDWGASFAVPGLVLLGGSAVVYLSLVDHPDRLGLPDPAMKSPHVKEFSPSTAHSLSEPCLHRRNSKSDLGLDVTPERPSKRAITVCEALLIPNVLAYSVLLFFAKLVSYTFLYWLPNYLAVIESDRVNAEQAANLSVLFDLGGIVGGVSAGFLSDSRVSVSSKFSLVSLKPFVLLC</sequence>
<dbReference type="EMBL" id="LUCM01002133">
    <property type="protein sequence ID" value="KAA0197803.1"/>
    <property type="molecule type" value="Genomic_DNA"/>
</dbReference>
<evidence type="ECO:0000313" key="12">
    <source>
        <dbReference type="EMBL" id="KAA0197803.1"/>
    </source>
</evidence>
<dbReference type="Gene3D" id="1.20.1250.20">
    <property type="entry name" value="MFS general substrate transporter like domains"/>
    <property type="match status" value="2"/>
</dbReference>
<keyword evidence="7 10" id="KW-0472">Membrane</keyword>
<dbReference type="PIRSF" id="PIRSF002808">
    <property type="entry name" value="Hexose_phosphate_transp"/>
    <property type="match status" value="1"/>
</dbReference>
<evidence type="ECO:0000256" key="1">
    <source>
        <dbReference type="ARBA" id="ARBA00004141"/>
    </source>
</evidence>
<dbReference type="GO" id="GO:0016020">
    <property type="term" value="C:membrane"/>
    <property type="evidence" value="ECO:0007669"/>
    <property type="project" value="UniProtKB-SubCell"/>
</dbReference>